<dbReference type="AlphaFoldDB" id="A0A0E9QZK0"/>
<accession>A0A0E9QZK0</accession>
<protein>
    <submittedName>
        <fullName evidence="1">Uncharacterized protein</fullName>
    </submittedName>
</protein>
<dbReference type="EMBL" id="GBXM01086660">
    <property type="protein sequence ID" value="JAH21917.1"/>
    <property type="molecule type" value="Transcribed_RNA"/>
</dbReference>
<reference evidence="1" key="1">
    <citation type="submission" date="2014-11" db="EMBL/GenBank/DDBJ databases">
        <authorList>
            <person name="Amaro Gonzalez C."/>
        </authorList>
    </citation>
    <scope>NUCLEOTIDE SEQUENCE</scope>
</reference>
<organism evidence="1">
    <name type="scientific">Anguilla anguilla</name>
    <name type="common">European freshwater eel</name>
    <name type="synonym">Muraena anguilla</name>
    <dbReference type="NCBI Taxonomy" id="7936"/>
    <lineage>
        <taxon>Eukaryota</taxon>
        <taxon>Metazoa</taxon>
        <taxon>Chordata</taxon>
        <taxon>Craniata</taxon>
        <taxon>Vertebrata</taxon>
        <taxon>Euteleostomi</taxon>
        <taxon>Actinopterygii</taxon>
        <taxon>Neopterygii</taxon>
        <taxon>Teleostei</taxon>
        <taxon>Anguilliformes</taxon>
        <taxon>Anguillidae</taxon>
        <taxon>Anguilla</taxon>
    </lineage>
</organism>
<reference evidence="1" key="2">
    <citation type="journal article" date="2015" name="Fish Shellfish Immunol.">
        <title>Early steps in the European eel (Anguilla anguilla)-Vibrio vulnificus interaction in the gills: Role of the RtxA13 toxin.</title>
        <authorList>
            <person name="Callol A."/>
            <person name="Pajuelo D."/>
            <person name="Ebbesson L."/>
            <person name="Teles M."/>
            <person name="MacKenzie S."/>
            <person name="Amaro C."/>
        </authorList>
    </citation>
    <scope>NUCLEOTIDE SEQUENCE</scope>
</reference>
<name>A0A0E9QZK0_ANGAN</name>
<proteinExistence type="predicted"/>
<sequence>MPKVDKYIGLYSCFYANSFARIPLALVSMRSPAQV</sequence>
<evidence type="ECO:0000313" key="1">
    <source>
        <dbReference type="EMBL" id="JAH21917.1"/>
    </source>
</evidence>